<sequence length="227" mass="24758">MKDASIDTARRAIFSRLRSAMPAEQVGPPNLDGYYAQSFTASTADRVAQFVERARGWQAEVIETTLADWPVALLSVLEVKGVKRLLAGRDTELSTSLASTVGAECLCWYDESLDRFKATLFAEMDAGITTTRGGIVETGSLILWPNGNEPRTLSLVPPLHIAVVHVDQLHDTLYSAILAQRWSEGLPTNALLVTGPSKTADIQRLLVYGAHGPKQLTILLIRSEEQA</sequence>
<dbReference type="PANTHER" id="PTHR43682:SF1">
    <property type="entry name" value="LACTATE UTILIZATION PROTEIN C"/>
    <property type="match status" value="1"/>
</dbReference>
<evidence type="ECO:0000259" key="1">
    <source>
        <dbReference type="Pfam" id="PF02589"/>
    </source>
</evidence>
<dbReference type="Proteomes" id="UP001595904">
    <property type="component" value="Unassembled WGS sequence"/>
</dbReference>
<dbReference type="InterPro" id="IPR037171">
    <property type="entry name" value="NagB/RpiA_transferase-like"/>
</dbReference>
<gene>
    <name evidence="2" type="ORF">ACFPN2_22890</name>
</gene>
<dbReference type="InterPro" id="IPR003741">
    <property type="entry name" value="LUD_dom"/>
</dbReference>
<name>A0ABV8SWV3_9GAMM</name>
<accession>A0ABV8SWV3</accession>
<organism evidence="2 3">
    <name type="scientific">Steroidobacter flavus</name>
    <dbReference type="NCBI Taxonomy" id="1842136"/>
    <lineage>
        <taxon>Bacteria</taxon>
        <taxon>Pseudomonadati</taxon>
        <taxon>Pseudomonadota</taxon>
        <taxon>Gammaproteobacteria</taxon>
        <taxon>Steroidobacterales</taxon>
        <taxon>Steroidobacteraceae</taxon>
        <taxon>Steroidobacter</taxon>
    </lineage>
</organism>
<dbReference type="EMBL" id="JBHSDU010000014">
    <property type="protein sequence ID" value="MFC4311947.1"/>
    <property type="molecule type" value="Genomic_DNA"/>
</dbReference>
<dbReference type="Pfam" id="PF02589">
    <property type="entry name" value="LUD_dom"/>
    <property type="match status" value="1"/>
</dbReference>
<dbReference type="Gene3D" id="3.40.50.10420">
    <property type="entry name" value="NagB/RpiA/CoA transferase-like"/>
    <property type="match status" value="1"/>
</dbReference>
<reference evidence="3" key="1">
    <citation type="journal article" date="2019" name="Int. J. Syst. Evol. Microbiol.">
        <title>The Global Catalogue of Microorganisms (GCM) 10K type strain sequencing project: providing services to taxonomists for standard genome sequencing and annotation.</title>
        <authorList>
            <consortium name="The Broad Institute Genomics Platform"/>
            <consortium name="The Broad Institute Genome Sequencing Center for Infectious Disease"/>
            <person name="Wu L."/>
            <person name="Ma J."/>
        </authorList>
    </citation>
    <scope>NUCLEOTIDE SEQUENCE [LARGE SCALE GENOMIC DNA]</scope>
    <source>
        <strain evidence="3">CGMCC 1.10759</strain>
    </source>
</reference>
<keyword evidence="3" id="KW-1185">Reference proteome</keyword>
<evidence type="ECO:0000313" key="2">
    <source>
        <dbReference type="EMBL" id="MFC4311947.1"/>
    </source>
</evidence>
<comment type="caution">
    <text evidence="2">The sequence shown here is derived from an EMBL/GenBank/DDBJ whole genome shotgun (WGS) entry which is preliminary data.</text>
</comment>
<dbReference type="InterPro" id="IPR024185">
    <property type="entry name" value="FTHF_cligase-like_sf"/>
</dbReference>
<dbReference type="SUPFAM" id="SSF100950">
    <property type="entry name" value="NagB/RpiA/CoA transferase-like"/>
    <property type="match status" value="1"/>
</dbReference>
<dbReference type="PANTHER" id="PTHR43682">
    <property type="entry name" value="LACTATE UTILIZATION PROTEIN C"/>
    <property type="match status" value="1"/>
</dbReference>
<proteinExistence type="predicted"/>
<protein>
    <submittedName>
        <fullName evidence="2">Lactate utilization protein C</fullName>
    </submittedName>
</protein>
<feature type="domain" description="LUD" evidence="1">
    <location>
        <begin position="48"/>
        <end position="221"/>
    </location>
</feature>
<evidence type="ECO:0000313" key="3">
    <source>
        <dbReference type="Proteomes" id="UP001595904"/>
    </source>
</evidence>
<dbReference type="RefSeq" id="WP_380600938.1">
    <property type="nucleotide sequence ID" value="NZ_JBHSDU010000014.1"/>
</dbReference>